<comment type="caution">
    <text evidence="3">The sequence shown here is derived from an EMBL/GenBank/DDBJ whole genome shotgun (WGS) entry which is preliminary data.</text>
</comment>
<dbReference type="SMART" id="SM00256">
    <property type="entry name" value="FBOX"/>
    <property type="match status" value="1"/>
</dbReference>
<feature type="domain" description="F-box" evidence="1">
    <location>
        <begin position="9"/>
        <end position="49"/>
    </location>
</feature>
<dbReference type="PANTHER" id="PTHR31672:SF13">
    <property type="entry name" value="F-BOX PROTEIN CPR30-LIKE"/>
    <property type="match status" value="1"/>
</dbReference>
<evidence type="ECO:0000313" key="4">
    <source>
        <dbReference type="Proteomes" id="UP001231189"/>
    </source>
</evidence>
<dbReference type="Pfam" id="PF00646">
    <property type="entry name" value="F-box"/>
    <property type="match status" value="1"/>
</dbReference>
<dbReference type="Gene3D" id="1.20.1280.50">
    <property type="match status" value="1"/>
</dbReference>
<dbReference type="Pfam" id="PF07734">
    <property type="entry name" value="FBA_1"/>
    <property type="match status" value="1"/>
</dbReference>
<dbReference type="InterPro" id="IPR017451">
    <property type="entry name" value="F-box-assoc_interact_dom"/>
</dbReference>
<dbReference type="NCBIfam" id="TIGR01640">
    <property type="entry name" value="F_box_assoc_1"/>
    <property type="match status" value="1"/>
</dbReference>
<dbReference type="InterPro" id="IPR036047">
    <property type="entry name" value="F-box-like_dom_sf"/>
</dbReference>
<organism evidence="3 4">
    <name type="scientific">Lolium multiflorum</name>
    <name type="common">Italian ryegrass</name>
    <name type="synonym">Lolium perenne subsp. multiflorum</name>
    <dbReference type="NCBI Taxonomy" id="4521"/>
    <lineage>
        <taxon>Eukaryota</taxon>
        <taxon>Viridiplantae</taxon>
        <taxon>Streptophyta</taxon>
        <taxon>Embryophyta</taxon>
        <taxon>Tracheophyta</taxon>
        <taxon>Spermatophyta</taxon>
        <taxon>Magnoliopsida</taxon>
        <taxon>Liliopsida</taxon>
        <taxon>Poales</taxon>
        <taxon>Poaceae</taxon>
        <taxon>BOP clade</taxon>
        <taxon>Pooideae</taxon>
        <taxon>Poodae</taxon>
        <taxon>Poeae</taxon>
        <taxon>Poeae Chloroplast Group 2 (Poeae type)</taxon>
        <taxon>Loliodinae</taxon>
        <taxon>Loliinae</taxon>
        <taxon>Lolium</taxon>
    </lineage>
</organism>
<dbReference type="InterPro" id="IPR006527">
    <property type="entry name" value="F-box-assoc_dom_typ1"/>
</dbReference>
<reference evidence="3" key="1">
    <citation type="submission" date="2023-07" db="EMBL/GenBank/DDBJ databases">
        <title>A chromosome-level genome assembly of Lolium multiflorum.</title>
        <authorList>
            <person name="Chen Y."/>
            <person name="Copetti D."/>
            <person name="Kolliker R."/>
            <person name="Studer B."/>
        </authorList>
    </citation>
    <scope>NUCLEOTIDE SEQUENCE</scope>
    <source>
        <strain evidence="3">02402/16</strain>
        <tissue evidence="3">Leaf</tissue>
    </source>
</reference>
<dbReference type="EMBL" id="JAUUTY010000004">
    <property type="protein sequence ID" value="KAK1653858.1"/>
    <property type="molecule type" value="Genomic_DNA"/>
</dbReference>
<dbReference type="AlphaFoldDB" id="A0AAD8SLS2"/>
<evidence type="ECO:0000313" key="2">
    <source>
        <dbReference type="EMBL" id="KAK1603527.1"/>
    </source>
</evidence>
<protein>
    <recommendedName>
        <fullName evidence="1">F-box domain-containing protein</fullName>
    </recommendedName>
</protein>
<sequence>METETRYVPPELLVSQILPRLPVRSLLRFRCVCKAWRDTIDKDGSFHLQQLRLQKTALLLVPLVRHGNNYLWRRAAGLYRWERSQGAATLVHGMANYYLFRANEASHDLAHCDGLVLLPSEATVRVLNPATRRVLTLPQSPRSMRPHGVPGYLRSHQAFGLGHDHRTKAYKVARFFYSSMNLVIQAKGFQYTLGMEIFTVGIDRLWRDIKKPPPYPIKPEQTATFCKGSLFWTVEMSVLGDEKPMPGFVRLNLEDESFSVVPPPPCFSSTFVDYKISRLAELHGELCLAYSGHGCMPLEIWCNNFDDKQPRWDRRFVIALDVSIFGRAFCPKVIFDEEIVFQFTQHCLLRYNCQTSVMRNMVKMDGLRFTNPDNNDTTGTFVQYTSSVARLFDTIPYVPSLAPI</sequence>
<evidence type="ECO:0000259" key="1">
    <source>
        <dbReference type="SMART" id="SM00256"/>
    </source>
</evidence>
<dbReference type="EMBL" id="JAUUTY010000024">
    <property type="protein sequence ID" value="KAK1603527.1"/>
    <property type="molecule type" value="Genomic_DNA"/>
</dbReference>
<gene>
    <name evidence="2" type="ORF">QYE76_026965</name>
    <name evidence="3" type="ORF">QYE76_071663</name>
</gene>
<dbReference type="Proteomes" id="UP001231189">
    <property type="component" value="Unassembled WGS sequence"/>
</dbReference>
<name>A0AAD8SLS2_LOLMU</name>
<proteinExistence type="predicted"/>
<dbReference type="PANTHER" id="PTHR31672">
    <property type="entry name" value="BNACNNG10540D PROTEIN"/>
    <property type="match status" value="1"/>
</dbReference>
<dbReference type="SUPFAM" id="SSF81383">
    <property type="entry name" value="F-box domain"/>
    <property type="match status" value="1"/>
</dbReference>
<dbReference type="InterPro" id="IPR050796">
    <property type="entry name" value="SCF_F-box_component"/>
</dbReference>
<dbReference type="InterPro" id="IPR001810">
    <property type="entry name" value="F-box_dom"/>
</dbReference>
<keyword evidence="4" id="KW-1185">Reference proteome</keyword>
<evidence type="ECO:0000313" key="3">
    <source>
        <dbReference type="EMBL" id="KAK1653858.1"/>
    </source>
</evidence>
<accession>A0AAD8SLS2</accession>